<dbReference type="InterPro" id="IPR001849">
    <property type="entry name" value="PH_domain"/>
</dbReference>
<feature type="binding site" evidence="20">
    <location>
        <position position="307"/>
    </location>
    <ligand>
        <name>Ca(2+)</name>
        <dbReference type="ChEBI" id="CHEBI:29108"/>
        <label>3</label>
        <note>catalytic</note>
    </ligand>
</feature>
<keyword evidence="15" id="KW-0539">Nucleus</keyword>
<keyword evidence="12 22" id="KW-0443">Lipid metabolism</keyword>
<dbReference type="Gene3D" id="3.20.20.190">
    <property type="entry name" value="Phosphatidylinositol (PI) phosphodiesterase"/>
    <property type="match status" value="1"/>
</dbReference>
<evidence type="ECO:0000259" key="24">
    <source>
        <dbReference type="PROSITE" id="PS50003"/>
    </source>
</evidence>
<dbReference type="InterPro" id="IPR000909">
    <property type="entry name" value="PLipase_C_PInositol-sp_X_dom"/>
</dbReference>
<keyword evidence="7" id="KW-0677">Repeat</keyword>
<keyword evidence="29" id="KW-1185">Reference proteome</keyword>
<evidence type="ECO:0000256" key="15">
    <source>
        <dbReference type="ARBA" id="ARBA00023242"/>
    </source>
</evidence>
<dbReference type="SMART" id="SM00148">
    <property type="entry name" value="PLCXc"/>
    <property type="match status" value="1"/>
</dbReference>
<evidence type="ECO:0000256" key="23">
    <source>
        <dbReference type="SAM" id="MobiDB-lite"/>
    </source>
</evidence>
<keyword evidence="10 20" id="KW-0106">Calcium</keyword>
<feature type="domain" description="PI-PLC Y-box" evidence="26">
    <location>
        <begin position="484"/>
        <end position="600"/>
    </location>
</feature>
<dbReference type="CDD" id="cd08593">
    <property type="entry name" value="PI-PLCc_delta"/>
    <property type="match status" value="1"/>
</dbReference>
<dbReference type="Gene3D" id="2.30.29.30">
    <property type="entry name" value="Pleckstrin-homology domain (PH domain)/Phosphotyrosine-binding domain (PTB)"/>
    <property type="match status" value="1"/>
</dbReference>
<dbReference type="InterPro" id="IPR011993">
    <property type="entry name" value="PH-like_dom_sf"/>
</dbReference>
<evidence type="ECO:0000256" key="5">
    <source>
        <dbReference type="ARBA" id="ARBA00022490"/>
    </source>
</evidence>
<name>A0A674BTX5_SALTR</name>
<dbReference type="GO" id="GO:0005509">
    <property type="term" value="F:calcium ion binding"/>
    <property type="evidence" value="ECO:0007669"/>
    <property type="project" value="InterPro"/>
</dbReference>
<proteinExistence type="predicted"/>
<keyword evidence="9" id="KW-0256">Endoplasmic reticulum</keyword>
<dbReference type="SMART" id="SM00239">
    <property type="entry name" value="C2"/>
    <property type="match status" value="1"/>
</dbReference>
<dbReference type="InterPro" id="IPR018247">
    <property type="entry name" value="EF_Hand_1_Ca_BS"/>
</dbReference>
<feature type="active site" evidence="18">
    <location>
        <position position="351"/>
    </location>
</feature>
<evidence type="ECO:0000256" key="1">
    <source>
        <dbReference type="ARBA" id="ARBA00004123"/>
    </source>
</evidence>
<dbReference type="InterPro" id="IPR001711">
    <property type="entry name" value="PLipase_C_Pinositol-sp_Y"/>
</dbReference>
<keyword evidence="21" id="KW-0325">Glycoprotein</keyword>
<evidence type="ECO:0000256" key="14">
    <source>
        <dbReference type="ARBA" id="ARBA00023224"/>
    </source>
</evidence>
<reference evidence="28" key="2">
    <citation type="submission" date="2025-09" db="UniProtKB">
        <authorList>
            <consortium name="Ensembl"/>
        </authorList>
    </citation>
    <scope>IDENTIFICATION</scope>
</reference>
<dbReference type="CDD" id="cd00275">
    <property type="entry name" value="C2_PLC_like"/>
    <property type="match status" value="1"/>
</dbReference>
<dbReference type="CDD" id="cd16219">
    <property type="entry name" value="EFh_PI-PLCdelta4"/>
    <property type="match status" value="1"/>
</dbReference>
<feature type="active site" evidence="18">
    <location>
        <position position="306"/>
    </location>
</feature>
<feature type="domain" description="C2" evidence="25">
    <location>
        <begin position="599"/>
        <end position="727"/>
    </location>
</feature>
<dbReference type="Pfam" id="PF00169">
    <property type="entry name" value="PH"/>
    <property type="match status" value="1"/>
</dbReference>
<evidence type="ECO:0000256" key="21">
    <source>
        <dbReference type="PIRSR" id="PIRSR628391-4"/>
    </source>
</evidence>
<keyword evidence="5" id="KW-0963">Cytoplasm</keyword>
<feature type="binding site" evidence="20">
    <location>
        <position position="698"/>
    </location>
    <ligand>
        <name>Ca(2+)</name>
        <dbReference type="ChEBI" id="CHEBI:29108"/>
        <label>5</label>
    </ligand>
</feature>
<organism evidence="28 29">
    <name type="scientific">Salmo trutta</name>
    <name type="common">Brown trout</name>
    <dbReference type="NCBI Taxonomy" id="8032"/>
    <lineage>
        <taxon>Eukaryota</taxon>
        <taxon>Metazoa</taxon>
        <taxon>Chordata</taxon>
        <taxon>Craniata</taxon>
        <taxon>Vertebrata</taxon>
        <taxon>Euteleostomi</taxon>
        <taxon>Actinopterygii</taxon>
        <taxon>Neopterygii</taxon>
        <taxon>Teleostei</taxon>
        <taxon>Protacanthopterygii</taxon>
        <taxon>Salmoniformes</taxon>
        <taxon>Salmonidae</taxon>
        <taxon>Salmoninae</taxon>
        <taxon>Salmo</taxon>
    </lineage>
</organism>
<dbReference type="InterPro" id="IPR000008">
    <property type="entry name" value="C2_dom"/>
</dbReference>
<dbReference type="Gene3D" id="2.60.40.150">
    <property type="entry name" value="C2 domain"/>
    <property type="match status" value="1"/>
</dbReference>
<keyword evidence="14" id="KW-0807">Transducer</keyword>
<dbReference type="PROSITE" id="PS50003">
    <property type="entry name" value="PH_DOMAIN"/>
    <property type="match status" value="1"/>
</dbReference>
<dbReference type="AlphaFoldDB" id="A0A674BTX5"/>
<evidence type="ECO:0000256" key="7">
    <source>
        <dbReference type="ARBA" id="ARBA00022737"/>
    </source>
</evidence>
<evidence type="ECO:0000256" key="12">
    <source>
        <dbReference type="ARBA" id="ARBA00023098"/>
    </source>
</evidence>
<dbReference type="PROSITE" id="PS50007">
    <property type="entry name" value="PIPLC_X_DOMAIN"/>
    <property type="match status" value="1"/>
</dbReference>
<feature type="binding site" evidence="19">
    <location>
        <position position="540"/>
    </location>
    <ligand>
        <name>substrate</name>
    </ligand>
</feature>
<dbReference type="Pfam" id="PF00387">
    <property type="entry name" value="PI-PLC-Y"/>
    <property type="match status" value="1"/>
</dbReference>
<dbReference type="GO" id="GO:0016042">
    <property type="term" value="P:lipid catabolic process"/>
    <property type="evidence" value="ECO:0007669"/>
    <property type="project" value="UniProtKB-KW"/>
</dbReference>
<feature type="domain" description="EF-hand" evidence="27">
    <location>
        <begin position="135"/>
        <end position="170"/>
    </location>
</feature>
<feature type="binding site" evidence="20">
    <location>
        <position position="641"/>
    </location>
    <ligand>
        <name>Ca(2+)</name>
        <dbReference type="ChEBI" id="CHEBI:29108"/>
        <label>4</label>
    </ligand>
</feature>
<dbReference type="Gene3D" id="1.10.238.10">
    <property type="entry name" value="EF-hand"/>
    <property type="match status" value="2"/>
</dbReference>
<feature type="binding site" evidence="19">
    <location>
        <position position="434"/>
    </location>
    <ligand>
        <name>substrate</name>
    </ligand>
</feature>
<dbReference type="SUPFAM" id="SSF49562">
    <property type="entry name" value="C2 domain (Calcium/lipid-binding domain, CaLB)"/>
    <property type="match status" value="1"/>
</dbReference>
<feature type="glycosylation site" description="O-linked (GlcNAc) serine" evidence="21">
    <location>
        <position position="186"/>
    </location>
</feature>
<evidence type="ECO:0000259" key="26">
    <source>
        <dbReference type="PROSITE" id="PS50008"/>
    </source>
</evidence>
<dbReference type="FunFam" id="2.60.40.150:FF:000058">
    <property type="entry name" value="Phosphoinositide phospholipase C"/>
    <property type="match status" value="1"/>
</dbReference>
<dbReference type="PANTHER" id="PTHR10336:SF31">
    <property type="entry name" value="1-PHOSPHATIDYLINOSITOL 4,5-BISPHOSPHATE PHOSPHODIESTERASE DELTA-4"/>
    <property type="match status" value="1"/>
</dbReference>
<feature type="binding site" evidence="20">
    <location>
        <position position="338"/>
    </location>
    <ligand>
        <name>Ca(2+)</name>
        <dbReference type="ChEBI" id="CHEBI:29108"/>
        <label>3</label>
        <note>catalytic</note>
    </ligand>
</feature>
<dbReference type="Pfam" id="PF09279">
    <property type="entry name" value="EF-hand_like"/>
    <property type="match status" value="1"/>
</dbReference>
<evidence type="ECO:0000256" key="4">
    <source>
        <dbReference type="ARBA" id="ARBA00004496"/>
    </source>
</evidence>
<evidence type="ECO:0000259" key="27">
    <source>
        <dbReference type="PROSITE" id="PS50222"/>
    </source>
</evidence>
<feature type="domain" description="PH" evidence="24">
    <location>
        <begin position="17"/>
        <end position="125"/>
    </location>
</feature>
<feature type="binding site" evidence="20">
    <location>
        <position position="385"/>
    </location>
    <ligand>
        <name>Ca(2+)</name>
        <dbReference type="ChEBI" id="CHEBI:29108"/>
        <label>3</label>
        <note>catalytic</note>
    </ligand>
</feature>
<dbReference type="Ensembl" id="ENSSTUT00000079582.1">
    <property type="protein sequence ID" value="ENSSTUP00000074859.1"/>
    <property type="gene ID" value="ENSSTUG00000030998.1"/>
</dbReference>
<evidence type="ECO:0000256" key="3">
    <source>
        <dbReference type="ARBA" id="ARBA00004240"/>
    </source>
</evidence>
<dbReference type="Pfam" id="PF00168">
    <property type="entry name" value="C2"/>
    <property type="match status" value="1"/>
</dbReference>
<feature type="binding site" evidence="20">
    <location>
        <position position="696"/>
    </location>
    <ligand>
        <name>Ca(2+)</name>
        <dbReference type="ChEBI" id="CHEBI:29108"/>
        <label>5</label>
    </ligand>
</feature>
<dbReference type="Pfam" id="PF00388">
    <property type="entry name" value="PI-PLC-X"/>
    <property type="match status" value="1"/>
</dbReference>
<dbReference type="PROSITE" id="PS50222">
    <property type="entry name" value="EF_HAND_2"/>
    <property type="match status" value="2"/>
</dbReference>
<dbReference type="GO" id="GO:0005634">
    <property type="term" value="C:nucleus"/>
    <property type="evidence" value="ECO:0007669"/>
    <property type="project" value="UniProtKB-SubCell"/>
</dbReference>
<comment type="cofactor">
    <cofactor evidence="20">
        <name>Ca(2+)</name>
        <dbReference type="ChEBI" id="CHEBI:29108"/>
    </cofactor>
    <text evidence="20">Binds 3 Ca(2+) ions per subunit. Two of the Ca(2+) ions are bound to the C2 domain.</text>
</comment>
<feature type="binding site" evidence="20">
    <location>
        <position position="667"/>
    </location>
    <ligand>
        <name>Ca(2+)</name>
        <dbReference type="ChEBI" id="CHEBI:29108"/>
        <label>4</label>
    </ligand>
</feature>
<evidence type="ECO:0000256" key="19">
    <source>
        <dbReference type="PIRSR" id="PIRSR628391-2"/>
    </source>
</evidence>
<dbReference type="InterPro" id="IPR028391">
    <property type="entry name" value="PLC-delta1_cat"/>
</dbReference>
<evidence type="ECO:0000256" key="11">
    <source>
        <dbReference type="ARBA" id="ARBA00022963"/>
    </source>
</evidence>
<dbReference type="PROSITE" id="PS00018">
    <property type="entry name" value="EF_HAND_1"/>
    <property type="match status" value="2"/>
</dbReference>
<feature type="binding site" evidence="20">
    <location>
        <position position="697"/>
    </location>
    <ligand>
        <name>Ca(2+)</name>
        <dbReference type="ChEBI" id="CHEBI:29108"/>
        <label>5</label>
    </ligand>
</feature>
<dbReference type="GO" id="GO:0004435">
    <property type="term" value="F:phosphatidylinositol-4,5-bisphosphate phospholipase C activity"/>
    <property type="evidence" value="ECO:0007669"/>
    <property type="project" value="UniProtKB-EC"/>
</dbReference>
<dbReference type="SUPFAM" id="SSF51695">
    <property type="entry name" value="PLC-like phosphodiesterases"/>
    <property type="match status" value="1"/>
</dbReference>
<keyword evidence="8 22" id="KW-0378">Hydrolase</keyword>
<feature type="binding site" evidence="19">
    <location>
        <position position="513"/>
    </location>
    <ligand>
        <name>substrate</name>
    </ligand>
</feature>
<dbReference type="PRINTS" id="PR00390">
    <property type="entry name" value="PHPHLIPASEC"/>
</dbReference>
<dbReference type="GO" id="GO:0035556">
    <property type="term" value="P:intracellular signal transduction"/>
    <property type="evidence" value="ECO:0007669"/>
    <property type="project" value="InterPro"/>
</dbReference>
<dbReference type="SMART" id="SM00054">
    <property type="entry name" value="EFh"/>
    <property type="match status" value="2"/>
</dbReference>
<keyword evidence="6 20" id="KW-0479">Metal-binding</keyword>
<accession>A0A674BTX5</accession>
<protein>
    <recommendedName>
        <fullName evidence="22">Phosphoinositide phospholipase C</fullName>
        <ecNumber evidence="22">3.1.4.11</ecNumber>
    </recommendedName>
</protein>
<dbReference type="InterPro" id="IPR017946">
    <property type="entry name" value="PLC-like_Pdiesterase_TIM-brl"/>
</dbReference>
<evidence type="ECO:0000256" key="8">
    <source>
        <dbReference type="ARBA" id="ARBA00022801"/>
    </source>
</evidence>
<dbReference type="SUPFAM" id="SSF50729">
    <property type="entry name" value="PH domain-like"/>
    <property type="match status" value="1"/>
</dbReference>
<dbReference type="InterPro" id="IPR011992">
    <property type="entry name" value="EF-hand-dom_pair"/>
</dbReference>
<dbReference type="EC" id="3.1.4.11" evidence="22"/>
<dbReference type="SUPFAM" id="SSF47473">
    <property type="entry name" value="EF-hand"/>
    <property type="match status" value="1"/>
</dbReference>
<dbReference type="GO" id="GO:0005886">
    <property type="term" value="C:plasma membrane"/>
    <property type="evidence" value="ECO:0007669"/>
    <property type="project" value="TreeGrafter"/>
</dbReference>
<keyword evidence="13" id="KW-0472">Membrane</keyword>
<evidence type="ECO:0000256" key="9">
    <source>
        <dbReference type="ARBA" id="ARBA00022824"/>
    </source>
</evidence>
<evidence type="ECO:0000256" key="22">
    <source>
        <dbReference type="RuleBase" id="RU361133"/>
    </source>
</evidence>
<evidence type="ECO:0000259" key="25">
    <source>
        <dbReference type="PROSITE" id="PS50004"/>
    </source>
</evidence>
<keyword evidence="11 22" id="KW-0442">Lipid degradation</keyword>
<evidence type="ECO:0000256" key="16">
    <source>
        <dbReference type="ARBA" id="ARBA00023674"/>
    </source>
</evidence>
<evidence type="ECO:0000313" key="28">
    <source>
        <dbReference type="Ensembl" id="ENSSTUP00000074859.1"/>
    </source>
</evidence>
<feature type="binding site" evidence="20">
    <location>
        <position position="336"/>
    </location>
    <ligand>
        <name>Ca(2+)</name>
        <dbReference type="ChEBI" id="CHEBI:29108"/>
        <label>3</label>
        <note>catalytic</note>
    </ligand>
</feature>
<dbReference type="InterPro" id="IPR035892">
    <property type="entry name" value="C2_domain_sf"/>
</dbReference>
<evidence type="ECO:0000256" key="10">
    <source>
        <dbReference type="ARBA" id="ARBA00022837"/>
    </source>
</evidence>
<evidence type="ECO:0000256" key="2">
    <source>
        <dbReference type="ARBA" id="ARBA00004170"/>
    </source>
</evidence>
<dbReference type="GO" id="GO:0005783">
    <property type="term" value="C:endoplasmic reticulum"/>
    <property type="evidence" value="ECO:0007669"/>
    <property type="project" value="UniProtKB-SubCell"/>
</dbReference>
<dbReference type="FunFam" id="1.10.238.10:FF:000005">
    <property type="entry name" value="Phosphoinositide phospholipase C"/>
    <property type="match status" value="1"/>
</dbReference>
<comment type="catalytic activity">
    <reaction evidence="17">
        <text>a 1,2-diacyl-sn-glycero-3-phospho-(1D-myo-inositol) + H2O = 1D-myo-inositol 1-phosphate + a 1,2-diacyl-sn-glycerol + H(+)</text>
        <dbReference type="Rhea" id="RHEA:43484"/>
        <dbReference type="ChEBI" id="CHEBI:15377"/>
        <dbReference type="ChEBI" id="CHEBI:15378"/>
        <dbReference type="ChEBI" id="CHEBI:17815"/>
        <dbReference type="ChEBI" id="CHEBI:57880"/>
        <dbReference type="ChEBI" id="CHEBI:58433"/>
    </reaction>
    <physiologicalReaction direction="left-to-right" evidence="17">
        <dbReference type="Rhea" id="RHEA:43485"/>
    </physiologicalReaction>
</comment>
<evidence type="ECO:0000256" key="18">
    <source>
        <dbReference type="PIRSR" id="PIRSR628391-1"/>
    </source>
</evidence>
<dbReference type="GeneTree" id="ENSGT00940000156180"/>
<dbReference type="InterPro" id="IPR015359">
    <property type="entry name" value="PLC_EF-hand-like"/>
</dbReference>
<comment type="subcellular location">
    <subcellularLocation>
        <location evidence="4">Cytoplasm</location>
    </subcellularLocation>
    <subcellularLocation>
        <location evidence="3">Endoplasmic reticulum</location>
    </subcellularLocation>
    <subcellularLocation>
        <location evidence="2">Membrane</location>
        <topology evidence="2">Peripheral membrane protein</topology>
    </subcellularLocation>
    <subcellularLocation>
        <location evidence="1">Nucleus</location>
    </subcellularLocation>
</comment>
<dbReference type="PROSITE" id="PS50008">
    <property type="entry name" value="PIPLC_Y_DOMAIN"/>
    <property type="match status" value="1"/>
</dbReference>
<dbReference type="Proteomes" id="UP000472277">
    <property type="component" value="Chromosome 24"/>
</dbReference>
<feature type="compositionally biased region" description="Acidic residues" evidence="23">
    <location>
        <begin position="445"/>
        <end position="461"/>
    </location>
</feature>
<feature type="binding site" evidence="20">
    <location>
        <position position="643"/>
    </location>
    <ligand>
        <name>Ca(2+)</name>
        <dbReference type="ChEBI" id="CHEBI:29108"/>
        <label>4</label>
    </ligand>
</feature>
<dbReference type="FunFam" id="3.20.20.190:FF:000020">
    <property type="entry name" value="Phosphoinositide phospholipase C"/>
    <property type="match status" value="1"/>
</dbReference>
<evidence type="ECO:0000256" key="20">
    <source>
        <dbReference type="PIRSR" id="PIRSR628391-3"/>
    </source>
</evidence>
<evidence type="ECO:0000256" key="6">
    <source>
        <dbReference type="ARBA" id="ARBA00022723"/>
    </source>
</evidence>
<evidence type="ECO:0000313" key="29">
    <source>
        <dbReference type="Proteomes" id="UP000472277"/>
    </source>
</evidence>
<dbReference type="PANTHER" id="PTHR10336">
    <property type="entry name" value="PHOSPHOINOSITIDE-SPECIFIC PHOSPHOLIPASE C FAMILY PROTEIN"/>
    <property type="match status" value="1"/>
</dbReference>
<feature type="region of interest" description="Disordered" evidence="23">
    <location>
        <begin position="445"/>
        <end position="465"/>
    </location>
</feature>
<dbReference type="PROSITE" id="PS50004">
    <property type="entry name" value="C2"/>
    <property type="match status" value="1"/>
</dbReference>
<gene>
    <name evidence="28" type="primary">LOC115160654</name>
</gene>
<dbReference type="InterPro" id="IPR002048">
    <property type="entry name" value="EF_hand_dom"/>
</dbReference>
<reference evidence="28" key="1">
    <citation type="submission" date="2025-08" db="UniProtKB">
        <authorList>
            <consortium name="Ensembl"/>
        </authorList>
    </citation>
    <scope>IDENTIFICATION</scope>
</reference>
<dbReference type="SMART" id="SM00233">
    <property type="entry name" value="PH"/>
    <property type="match status" value="1"/>
</dbReference>
<comment type="catalytic activity">
    <reaction evidence="16">
        <text>a 1,2-diacyl-sn-glycero-3-phospho-(1D-myo-inositol-4,5-bisphosphate) + H2O = 1D-myo-inositol 1,4,5-trisphosphate + a 1,2-diacyl-sn-glycerol + H(+)</text>
        <dbReference type="Rhea" id="RHEA:33179"/>
        <dbReference type="ChEBI" id="CHEBI:15377"/>
        <dbReference type="ChEBI" id="CHEBI:15378"/>
        <dbReference type="ChEBI" id="CHEBI:17815"/>
        <dbReference type="ChEBI" id="CHEBI:58456"/>
        <dbReference type="ChEBI" id="CHEBI:203600"/>
        <dbReference type="EC" id="3.1.4.11"/>
    </reaction>
    <physiologicalReaction direction="left-to-right" evidence="16">
        <dbReference type="Rhea" id="RHEA:33180"/>
    </physiologicalReaction>
</comment>
<evidence type="ECO:0000256" key="17">
    <source>
        <dbReference type="ARBA" id="ARBA00023726"/>
    </source>
</evidence>
<dbReference type="FunFam" id="2.30.29.30:FF:000088">
    <property type="entry name" value="Phosphoinositide phospholipase C"/>
    <property type="match status" value="1"/>
</dbReference>
<feature type="binding site" evidence="19">
    <location>
        <position position="436"/>
    </location>
    <ligand>
        <name>substrate</name>
    </ligand>
</feature>
<feature type="domain" description="EF-hand" evidence="27">
    <location>
        <begin position="171"/>
        <end position="206"/>
    </location>
</feature>
<dbReference type="InterPro" id="IPR001192">
    <property type="entry name" value="PI-PLC_fam"/>
</dbReference>
<sequence>CISLLQVLIAQGDKDLQVMKAGAMLRKVKSRSWKKQRHFRLQEDGQTIWYKSRWAGTGHSTFSVADVDVVREGHQSEILLSIADEFPADLCFTLVFRGRRSNLDLVAESPSEAQVWIRGVRKLIQNTESMNDKERLDQWIWDWFQKADKNKDGRMNFKEVRTLLKMMNVDMNEEYALRLFTMADKSESGCLENEEFVQFYKMLTEREDVWRVFQDYSRDGQILTLAELEDFLKQEQQEGERSLEHAQELIDRYEPSENAKKHGAMSIDGFQMYLVSPESAVLDPQLLALHQDMSQPLSHYFICSSHNTYLMDDQLRGQSSQEAYIQALKRGCRCVEVDCWDGPNGEPVVYHGHTFTSKILFRDVITTLAEYAFKVSEFPVILSLENHCSMEQQRVMAQLLDTILGDTLLTAPLDRLVPQELPSPQDLKGKVLLKAKKIGGLEESETLTDEVTDEVSDEDEADPKSLSAEALHLNDKKSKLSRELSDLVVYCKSVHFHSFEYSRLHSKCYEMSSFSESKARKLAKDTGAEFVRHNSRQLSRVYPSGMRTDSSNYNPQELWNVGCQIVALNFQTAGLEMDLNDGLFSQNGCCGYVLKPDFMRNDDSFDPERPQDRNGYTSLRLSIQVISGQQLPKVNQKEGSIVDPLVRVEIYGVFQDQAKQETSYIDNNGFNPLWNETLNFIVHVPELALVRFVVEDYDKASRNDFMGQFTVPFTCIQPGYRHIHLLSKDGTAIPLSSLFVNIKISELTTEV</sequence>
<dbReference type="SMART" id="SM00149">
    <property type="entry name" value="PLCYc"/>
    <property type="match status" value="1"/>
</dbReference>
<evidence type="ECO:0000256" key="13">
    <source>
        <dbReference type="ARBA" id="ARBA00023136"/>
    </source>
</evidence>